<sequence length="219" mass="25584">MTAIYFDGKCRYIPDQQTLAKITCNEFYELQKLATEFKTNKEWEMALACLYKAKYLAVSNNHAPELQYVMRLALFLQQANRFEESKAELQELFETVDVHTQNLVKGLNRDQALLSQKFKALYLETLFDKARLIYKRGKCIQEAEHFGELSLQYRKEVEYLDNIIDEQVSLDIDEMKLEIAEYSATEQLENESGRSKYNNVLNFVVGLGFITVLIYILLV</sequence>
<evidence type="ECO:0000256" key="1">
    <source>
        <dbReference type="SAM" id="Phobius"/>
    </source>
</evidence>
<gene>
    <name evidence="2" type="ORF">HPS10_04410</name>
</gene>
<protein>
    <submittedName>
        <fullName evidence="2">Uncharacterized protein</fullName>
    </submittedName>
</protein>
<name>A0A837AF49_GLAPU</name>
<feature type="transmembrane region" description="Helical" evidence="1">
    <location>
        <begin position="200"/>
        <end position="218"/>
    </location>
</feature>
<reference evidence="2 3" key="1">
    <citation type="submission" date="2014-02" db="EMBL/GenBank/DDBJ databases">
        <title>Comparative genomics of Haemophilus parasuis isolated from pig lungs.</title>
        <authorList>
            <person name="Kittichotirat W."/>
            <person name="Bumgarner R.E."/>
            <person name="Lawrence P."/>
        </authorList>
    </citation>
    <scope>NUCLEOTIDE SEQUENCE [LARGE SCALE GENOMIC DNA]</scope>
    <source>
        <strain evidence="2 3">HPS10</strain>
    </source>
</reference>
<evidence type="ECO:0000313" key="2">
    <source>
        <dbReference type="EMBL" id="KDB48283.1"/>
    </source>
</evidence>
<accession>A0A837AF49</accession>
<comment type="caution">
    <text evidence="2">The sequence shown here is derived from an EMBL/GenBank/DDBJ whole genome shotgun (WGS) entry which is preliminary data.</text>
</comment>
<keyword evidence="1" id="KW-0472">Membrane</keyword>
<evidence type="ECO:0000313" key="3">
    <source>
        <dbReference type="Proteomes" id="UP000027036"/>
    </source>
</evidence>
<dbReference type="RefSeq" id="WP_035522969.1">
    <property type="nucleotide sequence ID" value="NZ_JDSO01000045.1"/>
</dbReference>
<dbReference type="Proteomes" id="UP000027036">
    <property type="component" value="Unassembled WGS sequence"/>
</dbReference>
<dbReference type="EMBL" id="JDSO01000045">
    <property type="protein sequence ID" value="KDB48283.1"/>
    <property type="molecule type" value="Genomic_DNA"/>
</dbReference>
<proteinExistence type="predicted"/>
<keyword evidence="1" id="KW-0812">Transmembrane</keyword>
<dbReference type="AlphaFoldDB" id="A0A837AF49"/>
<keyword evidence="1" id="KW-1133">Transmembrane helix</keyword>
<organism evidence="2 3">
    <name type="scientific">Glaesserella parasuis HPS10</name>
    <dbReference type="NCBI Taxonomy" id="1450514"/>
    <lineage>
        <taxon>Bacteria</taxon>
        <taxon>Pseudomonadati</taxon>
        <taxon>Pseudomonadota</taxon>
        <taxon>Gammaproteobacteria</taxon>
        <taxon>Pasteurellales</taxon>
        <taxon>Pasteurellaceae</taxon>
        <taxon>Glaesserella</taxon>
    </lineage>
</organism>